<dbReference type="CDD" id="cd13134">
    <property type="entry name" value="MATE_like_8"/>
    <property type="match status" value="1"/>
</dbReference>
<name>A0A397RW76_9MOLU</name>
<evidence type="ECO:0000256" key="6">
    <source>
        <dbReference type="ARBA" id="ARBA00023136"/>
    </source>
</evidence>
<evidence type="ECO:0000256" key="4">
    <source>
        <dbReference type="ARBA" id="ARBA00022692"/>
    </source>
</evidence>
<proteinExistence type="predicted"/>
<dbReference type="EMBL" id="QXEV01000004">
    <property type="protein sequence ID" value="RIA77988.1"/>
    <property type="molecule type" value="Genomic_DNA"/>
</dbReference>
<dbReference type="InterPro" id="IPR047135">
    <property type="entry name" value="YsiQ"/>
</dbReference>
<feature type="transmembrane region" description="Helical" evidence="7">
    <location>
        <begin position="268"/>
        <end position="295"/>
    </location>
</feature>
<comment type="subcellular location">
    <subcellularLocation>
        <location evidence="1">Cell membrane</location>
        <topology evidence="1">Multi-pass membrane protein</topology>
    </subcellularLocation>
</comment>
<evidence type="ECO:0000256" key="5">
    <source>
        <dbReference type="ARBA" id="ARBA00022989"/>
    </source>
</evidence>
<gene>
    <name evidence="8" type="ORF">EI71_00565</name>
</gene>
<protein>
    <submittedName>
        <fullName evidence="8">Putative MATE family efflux protein</fullName>
    </submittedName>
</protein>
<dbReference type="GO" id="GO:0042910">
    <property type="term" value="F:xenobiotic transmembrane transporter activity"/>
    <property type="evidence" value="ECO:0007669"/>
    <property type="project" value="InterPro"/>
</dbReference>
<dbReference type="InterPro" id="IPR048279">
    <property type="entry name" value="MdtK-like"/>
</dbReference>
<dbReference type="GO" id="GO:0015297">
    <property type="term" value="F:antiporter activity"/>
    <property type="evidence" value="ECO:0007669"/>
    <property type="project" value="InterPro"/>
</dbReference>
<evidence type="ECO:0000256" key="7">
    <source>
        <dbReference type="SAM" id="Phobius"/>
    </source>
</evidence>
<feature type="transmembrane region" description="Helical" evidence="7">
    <location>
        <begin position="307"/>
        <end position="330"/>
    </location>
</feature>
<keyword evidence="5 7" id="KW-1133">Transmembrane helix</keyword>
<feature type="transmembrane region" description="Helical" evidence="7">
    <location>
        <begin position="52"/>
        <end position="74"/>
    </location>
</feature>
<evidence type="ECO:0000256" key="1">
    <source>
        <dbReference type="ARBA" id="ARBA00004651"/>
    </source>
</evidence>
<evidence type="ECO:0000256" key="2">
    <source>
        <dbReference type="ARBA" id="ARBA00022448"/>
    </source>
</evidence>
<feature type="transmembrane region" description="Helical" evidence="7">
    <location>
        <begin position="377"/>
        <end position="401"/>
    </location>
</feature>
<dbReference type="AlphaFoldDB" id="A0A397RW76"/>
<evidence type="ECO:0000313" key="8">
    <source>
        <dbReference type="EMBL" id="RIA77988.1"/>
    </source>
</evidence>
<reference evidence="8 9" key="1">
    <citation type="submission" date="2018-08" db="EMBL/GenBank/DDBJ databases">
        <title>Genomic Encyclopedia of Archaeal and Bacterial Type Strains, Phase II (KMG-II): from individual species to whole genera.</title>
        <authorList>
            <person name="Goeker M."/>
        </authorList>
    </citation>
    <scope>NUCLEOTIDE SEQUENCE [LARGE SCALE GENOMIC DNA]</scope>
    <source>
        <strain evidence="8 9">ATCC 27112</strain>
    </source>
</reference>
<dbReference type="GO" id="GO:0005886">
    <property type="term" value="C:plasma membrane"/>
    <property type="evidence" value="ECO:0007669"/>
    <property type="project" value="UniProtKB-SubCell"/>
</dbReference>
<keyword evidence="3" id="KW-1003">Cell membrane</keyword>
<keyword evidence="9" id="KW-1185">Reference proteome</keyword>
<keyword evidence="2" id="KW-0813">Transport</keyword>
<dbReference type="NCBIfam" id="TIGR00797">
    <property type="entry name" value="matE"/>
    <property type="match status" value="1"/>
</dbReference>
<dbReference type="OrthoDB" id="9780160at2"/>
<dbReference type="InParanoid" id="A0A397RW76"/>
<keyword evidence="4 7" id="KW-0812">Transmembrane</keyword>
<feature type="transmembrane region" description="Helical" evidence="7">
    <location>
        <begin position="190"/>
        <end position="213"/>
    </location>
</feature>
<dbReference type="Pfam" id="PF01554">
    <property type="entry name" value="MatE"/>
    <property type="match status" value="2"/>
</dbReference>
<evidence type="ECO:0000256" key="3">
    <source>
        <dbReference type="ARBA" id="ARBA00022475"/>
    </source>
</evidence>
<dbReference type="FunCoup" id="A0A397RW76">
    <property type="interactions" value="33"/>
</dbReference>
<feature type="transmembrane region" description="Helical" evidence="7">
    <location>
        <begin position="127"/>
        <end position="149"/>
    </location>
</feature>
<dbReference type="Proteomes" id="UP000266506">
    <property type="component" value="Unassembled WGS sequence"/>
</dbReference>
<accession>A0A397RW76</accession>
<comment type="caution">
    <text evidence="8">The sequence shown here is derived from an EMBL/GenBank/DDBJ whole genome shotgun (WGS) entry which is preliminary data.</text>
</comment>
<dbReference type="PIRSF" id="PIRSF006603">
    <property type="entry name" value="DinF"/>
    <property type="match status" value="1"/>
</dbReference>
<evidence type="ECO:0000313" key="9">
    <source>
        <dbReference type="Proteomes" id="UP000266506"/>
    </source>
</evidence>
<organism evidence="8 9">
    <name type="scientific">Anaeroplasma bactoclasticum</name>
    <dbReference type="NCBI Taxonomy" id="2088"/>
    <lineage>
        <taxon>Bacteria</taxon>
        <taxon>Bacillati</taxon>
        <taxon>Mycoplasmatota</taxon>
        <taxon>Mollicutes</taxon>
        <taxon>Anaeroplasmatales</taxon>
        <taxon>Anaeroplasmataceae</taxon>
        <taxon>Anaeroplasma</taxon>
    </lineage>
</organism>
<sequence>MKKEVFRKVLLLFIPIFLELLLINLLSSIDTIMLTRYDELCVNAVGTSNQTLSLLTTLIIISSNGVSITVGQFLGGRKDKEAKDVLSQGVFFNFFLGLGLMLVFFFFNGPLLKMANTPDSFFEYAKTYLKIYSIALPFQAITQVINANFRAYGKPFYMTIISVVSNLINVLFNWLLIFGVGIFPELGIKGAAIATVISLIFKTFSGIILNHFILKCPLIPRHIDKSILAAIVKIGGPSALETVTYSACSFALTAALNTLSDPEINSRVLINLVLGYVLMFSSGLASANSILVAGYVGSHKYNEAKKLTLYVTMIGLSFVLLLVTLINILVDPLFTAVAGKRDNIDIIRSVLPLVYILEIGRCVNLIVIGAQKSSGDVIFPLVLAIISMAVIMGGGSWLFAVSFKMRLAGIILAQGLDEFVRGIVSLIRWFSGRWQNKSLIKDKDLEIEEEMKEPKEEFIYGKREKLWCCPIFNEGRQKILFNWKNETWTLFFS</sequence>
<dbReference type="PANTHER" id="PTHR42925">
    <property type="entry name" value="MULTIDRUG AND TOXIN EFFLUX PROTEIN MATE FAMILY"/>
    <property type="match status" value="1"/>
</dbReference>
<dbReference type="PANTHER" id="PTHR42925:SF2">
    <property type="entry name" value="NA+ DRIVEN MULTIDRUG EFFLUX PUMP"/>
    <property type="match status" value="1"/>
</dbReference>
<feature type="transmembrane region" description="Helical" evidence="7">
    <location>
        <begin position="86"/>
        <end position="107"/>
    </location>
</feature>
<feature type="transmembrane region" description="Helical" evidence="7">
    <location>
        <begin position="156"/>
        <end position="184"/>
    </location>
</feature>
<feature type="transmembrane region" description="Helical" evidence="7">
    <location>
        <begin position="350"/>
        <end position="370"/>
    </location>
</feature>
<dbReference type="InterPro" id="IPR002528">
    <property type="entry name" value="MATE_fam"/>
</dbReference>
<keyword evidence="6 7" id="KW-0472">Membrane</keyword>